<evidence type="ECO:0000313" key="9">
    <source>
        <dbReference type="EMBL" id="ORV40824.1"/>
    </source>
</evidence>
<dbReference type="InterPro" id="IPR009100">
    <property type="entry name" value="AcylCoA_DH/oxidase_NM_dom_sf"/>
</dbReference>
<proteinExistence type="inferred from homology"/>
<dbReference type="InterPro" id="IPR013786">
    <property type="entry name" value="AcylCoA_DH/ox_N"/>
</dbReference>
<comment type="cofactor">
    <cofactor evidence="1">
        <name>FAD</name>
        <dbReference type="ChEBI" id="CHEBI:57692"/>
    </cofactor>
</comment>
<reference evidence="8" key="3">
    <citation type="submission" date="2020-02" db="EMBL/GenBank/DDBJ databases">
        <authorList>
            <person name="Matsumoto Y."/>
            <person name="Motooka D."/>
            <person name="Nakamura S."/>
        </authorList>
    </citation>
    <scope>NUCLEOTIDE SEQUENCE</scope>
    <source>
        <strain evidence="8">JCM 12405</strain>
    </source>
</reference>
<protein>
    <submittedName>
        <fullName evidence="8">Acyl-CoA dehydrogenase</fullName>
    </submittedName>
</protein>
<comment type="similarity">
    <text evidence="2">Belongs to the acyl-CoA dehydrogenase family.</text>
</comment>
<dbReference type="InterPro" id="IPR009075">
    <property type="entry name" value="AcylCo_DH/oxidase_C"/>
</dbReference>
<evidence type="ECO:0000256" key="5">
    <source>
        <dbReference type="ARBA" id="ARBA00023002"/>
    </source>
</evidence>
<keyword evidence="10" id="KW-1185">Reference proteome</keyword>
<sequence>MDFMLSREQEEFRQTIRRFVAGVAPASGLRDVVTTECGYDATAWTRMNRELGLAGLLIPEEYGGADATMVEAVIAMEELGRAVVPCPLFSTVALGVVPILMTASPEQKKELLPEIAEGIRTVTTAIKDCSRADGGAVAMRANSDDGGVTLTGTKIQVIDGHSADLLLVLALPPGDAVDPAWYLVAGDAAGMRRERVDTLDITRPMATLTFDAVSAVPLGPPEDGNVQTDRVLNMAKVLLAAEMVGGTDGALDMSVTYARLRHQFNRPIGSFQAIKHRCAEAAVELDSARALTLYAAHLATLSSAELAKVAPMALATAASAFDFMASWNIQIHGGIGFTWEHDAHLYFRRAKADRVLLGTESDQWLEVADRIGL</sequence>
<keyword evidence="3" id="KW-0285">Flavoprotein</keyword>
<dbReference type="GO" id="GO:0003995">
    <property type="term" value="F:acyl-CoA dehydrogenase activity"/>
    <property type="evidence" value="ECO:0007669"/>
    <property type="project" value="TreeGrafter"/>
</dbReference>
<dbReference type="Gene3D" id="2.40.110.10">
    <property type="entry name" value="Butyryl-CoA Dehydrogenase, subunit A, domain 2"/>
    <property type="match status" value="1"/>
</dbReference>
<dbReference type="CDD" id="cd00567">
    <property type="entry name" value="ACAD"/>
    <property type="match status" value="1"/>
</dbReference>
<dbReference type="Pfam" id="PF02771">
    <property type="entry name" value="Acyl-CoA_dh_N"/>
    <property type="match status" value="1"/>
</dbReference>
<dbReference type="OrthoDB" id="8677713at2"/>
<accession>A0A1X1T8C5</accession>
<dbReference type="Gene3D" id="1.20.140.10">
    <property type="entry name" value="Butyryl-CoA Dehydrogenase, subunit A, domain 3"/>
    <property type="match status" value="1"/>
</dbReference>
<dbReference type="EMBL" id="LQOS01000028">
    <property type="protein sequence ID" value="ORV40824.1"/>
    <property type="molecule type" value="Genomic_DNA"/>
</dbReference>
<reference evidence="8 11" key="2">
    <citation type="journal article" date="2019" name="Emerg. Microbes Infect.">
        <title>Comprehensive subspecies identification of 175 nontuberculous mycobacteria species based on 7547 genomic profiles.</title>
        <authorList>
            <person name="Matsumoto Y."/>
            <person name="Kinjo T."/>
            <person name="Motooka D."/>
            <person name="Nabeya D."/>
            <person name="Jung N."/>
            <person name="Uechi K."/>
            <person name="Horii T."/>
            <person name="Iida T."/>
            <person name="Fujita J."/>
            <person name="Nakamura S."/>
        </authorList>
    </citation>
    <scope>NUCLEOTIDE SEQUENCE [LARGE SCALE GENOMIC DNA]</scope>
    <source>
        <strain evidence="8 11">JCM 12405</strain>
    </source>
</reference>
<gene>
    <name evidence="9" type="ORF">AWC01_10135</name>
    <name evidence="8" type="ORF">MDOR_39560</name>
</gene>
<evidence type="ECO:0000256" key="1">
    <source>
        <dbReference type="ARBA" id="ARBA00001974"/>
    </source>
</evidence>
<feature type="domain" description="Acyl-CoA dehydrogenase/oxidase N-terminal" evidence="7">
    <location>
        <begin position="7"/>
        <end position="118"/>
    </location>
</feature>
<dbReference type="InterPro" id="IPR046373">
    <property type="entry name" value="Acyl-CoA_Oxase/DH_mid-dom_sf"/>
</dbReference>
<dbReference type="PANTHER" id="PTHR43884">
    <property type="entry name" value="ACYL-COA DEHYDROGENASE"/>
    <property type="match status" value="1"/>
</dbReference>
<evidence type="ECO:0000256" key="2">
    <source>
        <dbReference type="ARBA" id="ARBA00009347"/>
    </source>
</evidence>
<dbReference type="STRING" id="126673.AWC01_10135"/>
<evidence type="ECO:0000256" key="3">
    <source>
        <dbReference type="ARBA" id="ARBA00022630"/>
    </source>
</evidence>
<evidence type="ECO:0000313" key="8">
    <source>
        <dbReference type="EMBL" id="BBZ09787.1"/>
    </source>
</evidence>
<evidence type="ECO:0000256" key="4">
    <source>
        <dbReference type="ARBA" id="ARBA00022827"/>
    </source>
</evidence>
<keyword evidence="4" id="KW-0274">FAD</keyword>
<reference evidence="9 10" key="1">
    <citation type="submission" date="2016-01" db="EMBL/GenBank/DDBJ databases">
        <title>The new phylogeny of the genus Mycobacterium.</title>
        <authorList>
            <person name="Tarcisio F."/>
            <person name="Conor M."/>
            <person name="Antonella G."/>
            <person name="Elisabetta G."/>
            <person name="Giulia F.S."/>
            <person name="Sara T."/>
            <person name="Anna F."/>
            <person name="Clotilde B."/>
            <person name="Roberto B."/>
            <person name="Veronica D.S."/>
            <person name="Fabio R."/>
            <person name="Monica P."/>
            <person name="Olivier J."/>
            <person name="Enrico T."/>
            <person name="Nicola S."/>
        </authorList>
    </citation>
    <scope>NUCLEOTIDE SEQUENCE [LARGE SCALE GENOMIC DNA]</scope>
    <source>
        <strain evidence="9 10">DSM 44339</strain>
    </source>
</reference>
<dbReference type="Gene3D" id="1.10.540.10">
    <property type="entry name" value="Acyl-CoA dehydrogenase/oxidase, N-terminal domain"/>
    <property type="match status" value="1"/>
</dbReference>
<evidence type="ECO:0000259" key="6">
    <source>
        <dbReference type="Pfam" id="PF00441"/>
    </source>
</evidence>
<dbReference type="RefSeq" id="WP_085190567.1">
    <property type="nucleotide sequence ID" value="NZ_AP022605.1"/>
</dbReference>
<name>A0A1X1T8C5_9MYCO</name>
<dbReference type="KEGG" id="mdr:MDOR_39560"/>
<keyword evidence="5" id="KW-0560">Oxidoreductase</keyword>
<evidence type="ECO:0000259" key="7">
    <source>
        <dbReference type="Pfam" id="PF02771"/>
    </source>
</evidence>
<dbReference type="PANTHER" id="PTHR43884:SF20">
    <property type="entry name" value="ACYL-COA DEHYDROGENASE FADE28"/>
    <property type="match status" value="1"/>
</dbReference>
<evidence type="ECO:0000313" key="10">
    <source>
        <dbReference type="Proteomes" id="UP000193564"/>
    </source>
</evidence>
<dbReference type="AlphaFoldDB" id="A0A1X1T8C5"/>
<dbReference type="SUPFAM" id="SSF56645">
    <property type="entry name" value="Acyl-CoA dehydrogenase NM domain-like"/>
    <property type="match status" value="1"/>
</dbReference>
<dbReference type="EMBL" id="AP022605">
    <property type="protein sequence ID" value="BBZ09787.1"/>
    <property type="molecule type" value="Genomic_DNA"/>
</dbReference>
<dbReference type="GO" id="GO:0050660">
    <property type="term" value="F:flavin adenine dinucleotide binding"/>
    <property type="evidence" value="ECO:0007669"/>
    <property type="project" value="InterPro"/>
</dbReference>
<dbReference type="Proteomes" id="UP000467201">
    <property type="component" value="Chromosome"/>
</dbReference>
<organism evidence="9 10">
    <name type="scientific">Mycolicibacterium doricum</name>
    <dbReference type="NCBI Taxonomy" id="126673"/>
    <lineage>
        <taxon>Bacteria</taxon>
        <taxon>Bacillati</taxon>
        <taxon>Actinomycetota</taxon>
        <taxon>Actinomycetes</taxon>
        <taxon>Mycobacteriales</taxon>
        <taxon>Mycobacteriaceae</taxon>
        <taxon>Mycolicibacterium</taxon>
    </lineage>
</organism>
<dbReference type="Pfam" id="PF00441">
    <property type="entry name" value="Acyl-CoA_dh_1"/>
    <property type="match status" value="1"/>
</dbReference>
<dbReference type="Proteomes" id="UP000193564">
    <property type="component" value="Unassembled WGS sequence"/>
</dbReference>
<feature type="domain" description="Acyl-CoA dehydrogenase/oxidase C-terminal" evidence="6">
    <location>
        <begin position="228"/>
        <end position="371"/>
    </location>
</feature>
<dbReference type="SUPFAM" id="SSF47203">
    <property type="entry name" value="Acyl-CoA dehydrogenase C-terminal domain-like"/>
    <property type="match status" value="1"/>
</dbReference>
<dbReference type="InterPro" id="IPR037069">
    <property type="entry name" value="AcylCoA_DH/ox_N_sf"/>
</dbReference>
<dbReference type="InterPro" id="IPR036250">
    <property type="entry name" value="AcylCo_DH-like_C"/>
</dbReference>
<evidence type="ECO:0000313" key="11">
    <source>
        <dbReference type="Proteomes" id="UP000467201"/>
    </source>
</evidence>